<dbReference type="Gene3D" id="1.10.10.10">
    <property type="entry name" value="Winged helix-like DNA-binding domain superfamily/Winged helix DNA-binding domain"/>
    <property type="match status" value="1"/>
</dbReference>
<sequence length="287" mass="32121">MHESSCRAPTSKNAAFAPKHGKDTPSTLVESGRIWKPTKCGLEERVQLKDASMKTNAAMNDSEATTRSASTTEALRGAILAGEFRPGERMYEFGLSQRLKVSRTPIREALKSLAGEGLLDHIPNRGYYVREYSIDDIVQAYEIRAALEGLAARRAAQLGLAAQERAIIEKALHDGEMFLKRDAFSPADRTLYGEINAAFHNAIHVASQSRMLRDQLRLSQQVAPSSHRNVIAFERLDVRRRHDDHHRIYEAILCRDAGRAELLMRDHVEGVKIALIRAISRDMLPTP</sequence>
<keyword evidence="3" id="KW-0804">Transcription</keyword>
<comment type="caution">
    <text evidence="6">The sequence shown here is derived from an EMBL/GenBank/DDBJ whole genome shotgun (WGS) entry which is preliminary data.</text>
</comment>
<feature type="region of interest" description="Disordered" evidence="4">
    <location>
        <begin position="1"/>
        <end position="30"/>
    </location>
</feature>
<dbReference type="PANTHER" id="PTHR43537:SF51">
    <property type="entry name" value="HTH-TYPE TRANSCRIPTIONAL REGULATOR LGOR-RELATED"/>
    <property type="match status" value="1"/>
</dbReference>
<dbReference type="PROSITE" id="PS50949">
    <property type="entry name" value="HTH_GNTR"/>
    <property type="match status" value="1"/>
</dbReference>
<evidence type="ECO:0000256" key="4">
    <source>
        <dbReference type="SAM" id="MobiDB-lite"/>
    </source>
</evidence>
<evidence type="ECO:0000256" key="3">
    <source>
        <dbReference type="ARBA" id="ARBA00023163"/>
    </source>
</evidence>
<dbReference type="InterPro" id="IPR036388">
    <property type="entry name" value="WH-like_DNA-bd_sf"/>
</dbReference>
<dbReference type="InterPro" id="IPR036390">
    <property type="entry name" value="WH_DNA-bd_sf"/>
</dbReference>
<keyword evidence="1" id="KW-0805">Transcription regulation</keyword>
<dbReference type="SUPFAM" id="SSF48008">
    <property type="entry name" value="GntR ligand-binding domain-like"/>
    <property type="match status" value="1"/>
</dbReference>
<evidence type="ECO:0000313" key="7">
    <source>
        <dbReference type="Proteomes" id="UP000281647"/>
    </source>
</evidence>
<dbReference type="Pfam" id="PF00392">
    <property type="entry name" value="GntR"/>
    <property type="match status" value="1"/>
</dbReference>
<dbReference type="SMART" id="SM00345">
    <property type="entry name" value="HTH_GNTR"/>
    <property type="match status" value="1"/>
</dbReference>
<dbReference type="PANTHER" id="PTHR43537">
    <property type="entry name" value="TRANSCRIPTIONAL REGULATOR, GNTR FAMILY"/>
    <property type="match status" value="1"/>
</dbReference>
<evidence type="ECO:0000259" key="5">
    <source>
        <dbReference type="PROSITE" id="PS50949"/>
    </source>
</evidence>
<dbReference type="InterPro" id="IPR000524">
    <property type="entry name" value="Tscrpt_reg_HTH_GntR"/>
</dbReference>
<dbReference type="Pfam" id="PF07729">
    <property type="entry name" value="FCD"/>
    <property type="match status" value="1"/>
</dbReference>
<dbReference type="SUPFAM" id="SSF46785">
    <property type="entry name" value="Winged helix' DNA-binding domain"/>
    <property type="match status" value="1"/>
</dbReference>
<feature type="domain" description="HTH gntR-type" evidence="5">
    <location>
        <begin position="65"/>
        <end position="132"/>
    </location>
</feature>
<keyword evidence="2" id="KW-0238">DNA-binding</keyword>
<dbReference type="AlphaFoldDB" id="A0A432V3C3"/>
<dbReference type="InterPro" id="IPR011711">
    <property type="entry name" value="GntR_C"/>
</dbReference>
<dbReference type="Proteomes" id="UP000281647">
    <property type="component" value="Unassembled WGS sequence"/>
</dbReference>
<evidence type="ECO:0000313" key="6">
    <source>
        <dbReference type="EMBL" id="RUM96608.1"/>
    </source>
</evidence>
<dbReference type="GO" id="GO:0003677">
    <property type="term" value="F:DNA binding"/>
    <property type="evidence" value="ECO:0007669"/>
    <property type="project" value="UniProtKB-KW"/>
</dbReference>
<accession>A0A432V3C3</accession>
<evidence type="ECO:0000256" key="1">
    <source>
        <dbReference type="ARBA" id="ARBA00023015"/>
    </source>
</evidence>
<dbReference type="GO" id="GO:0003700">
    <property type="term" value="F:DNA-binding transcription factor activity"/>
    <property type="evidence" value="ECO:0007669"/>
    <property type="project" value="InterPro"/>
</dbReference>
<evidence type="ECO:0000256" key="2">
    <source>
        <dbReference type="ARBA" id="ARBA00023125"/>
    </source>
</evidence>
<organism evidence="6 7">
    <name type="scientific">Borborobacter arsenicus</name>
    <dbReference type="NCBI Taxonomy" id="1851146"/>
    <lineage>
        <taxon>Bacteria</taxon>
        <taxon>Pseudomonadati</taxon>
        <taxon>Pseudomonadota</taxon>
        <taxon>Alphaproteobacteria</taxon>
        <taxon>Hyphomicrobiales</taxon>
        <taxon>Phyllobacteriaceae</taxon>
        <taxon>Borborobacter</taxon>
    </lineage>
</organism>
<reference evidence="6 7" key="1">
    <citation type="submission" date="2018-11" db="EMBL/GenBank/DDBJ databases">
        <title>Pseudaminobacter arsenicus sp. nov., an arsenic-resistant bacterium isolated from arsenic-rich aquifers.</title>
        <authorList>
            <person name="Mu Y."/>
        </authorList>
    </citation>
    <scope>NUCLEOTIDE SEQUENCE [LARGE SCALE GENOMIC DNA]</scope>
    <source>
        <strain evidence="6 7">CB3</strain>
    </source>
</reference>
<name>A0A432V3C3_9HYPH</name>
<dbReference type="OrthoDB" id="8114900at2"/>
<proteinExistence type="predicted"/>
<dbReference type="InterPro" id="IPR008920">
    <property type="entry name" value="TF_FadR/GntR_C"/>
</dbReference>
<dbReference type="CDD" id="cd07377">
    <property type="entry name" value="WHTH_GntR"/>
    <property type="match status" value="1"/>
</dbReference>
<dbReference type="SMART" id="SM00895">
    <property type="entry name" value="FCD"/>
    <property type="match status" value="1"/>
</dbReference>
<protein>
    <submittedName>
        <fullName evidence="6">GntR family transcriptional regulator</fullName>
    </submittedName>
</protein>
<dbReference type="Gene3D" id="1.20.120.530">
    <property type="entry name" value="GntR ligand-binding domain-like"/>
    <property type="match status" value="1"/>
</dbReference>
<keyword evidence="7" id="KW-1185">Reference proteome</keyword>
<gene>
    <name evidence="6" type="ORF">EET67_16600</name>
</gene>
<dbReference type="EMBL" id="RKST01000017">
    <property type="protein sequence ID" value="RUM96608.1"/>
    <property type="molecule type" value="Genomic_DNA"/>
</dbReference>